<name>A0A1B0ACR9_GLOPL</name>
<dbReference type="EnsemblMetazoa" id="GPAI041479-RA">
    <property type="protein sequence ID" value="GPAI041479-PA"/>
    <property type="gene ID" value="GPAI041479"/>
</dbReference>
<dbReference type="PROSITE" id="PS00086">
    <property type="entry name" value="CYTOCHROME_P450"/>
    <property type="match status" value="1"/>
</dbReference>
<dbReference type="InterPro" id="IPR002403">
    <property type="entry name" value="Cyt_P450_E_grp-IV"/>
</dbReference>
<evidence type="ECO:0000256" key="13">
    <source>
        <dbReference type="ARBA" id="ARBA00023136"/>
    </source>
</evidence>
<evidence type="ECO:0000256" key="8">
    <source>
        <dbReference type="ARBA" id="ARBA00022824"/>
    </source>
</evidence>
<dbReference type="PRINTS" id="PR00465">
    <property type="entry name" value="EP450IV"/>
</dbReference>
<dbReference type="SUPFAM" id="SSF48264">
    <property type="entry name" value="Cytochrome P450"/>
    <property type="match status" value="2"/>
</dbReference>
<sequence length="765" mass="89388">MWIEFILLLLLIIYLFHRWATANNDFFLKRGIPYKKPKILFGNMWNVILKRKSIVDIIVDLYNEHDEPVYGIFDSRQPVLLIRDPDIIKQITVKNFEHFINHRSMFGDENDKNNLFGSSLVMMKDRRWKDMRSTLSPAFTGSKMRHMFRLMNEVAVRAVAYLKRQVMEDPSHTLEIDVKNFVTRYSNDIIASTAFGLEINSFVNNTNEFYLMGKKVTTFTFLQNLRFLLFTYLKELMKILNVGLFDKKSTEYFMRLVIDAMKYRKENNITRPDMINMLMEARGMISSDNPKSHNREWSDVDIVAQCFLFFFAGFDANASLAVYGFFDSRQPVLLIRDPDIIKQITVKDFNHFINHRALFNDENDQNNLFGSSLVTMRDSRWKDMRSTLSPAFTGSKMRHMFRLMNEVAIGAVAYLKQQQREDPTHAVEVDVTNFATRYSNDVIASTAFGLEVNSFVNNDNEFYLMGKKVTTPTFFGNLRFMLYIYLNGLMKFLRIGPFDKKSTEYFMRLVIDAMKYRKENNITRPDMINMLMEARGMISSDNPKPHNREWSDVDIVAQCFVFFVAGFAATASVTCFMAHEIMENAEVQEKLLQEIRETDNNLNGEPVTYEVIQSMRYMDNVISETLRKWTPATIMDRVCNEDITYELKNGEKLEIKKDDVIWIPTAGLHRDAAYYESPEKFDPERFNEANNNNINPFTYLPFGTGPRICIASRFALLETKVLIYYLLRDFEFAAAKKSCIPLKLAKSAFQVVPENGFWIKFIPRN</sequence>
<reference evidence="16" key="2">
    <citation type="submission" date="2020-05" db="UniProtKB">
        <authorList>
            <consortium name="EnsemblMetazoa"/>
        </authorList>
    </citation>
    <scope>IDENTIFICATION</scope>
    <source>
        <strain evidence="16">IAEA</strain>
    </source>
</reference>
<dbReference type="GO" id="GO:0005789">
    <property type="term" value="C:endoplasmic reticulum membrane"/>
    <property type="evidence" value="ECO:0007669"/>
    <property type="project" value="UniProtKB-SubCell"/>
</dbReference>
<evidence type="ECO:0000256" key="15">
    <source>
        <dbReference type="SAM" id="SignalP"/>
    </source>
</evidence>
<evidence type="ECO:0008006" key="18">
    <source>
        <dbReference type="Google" id="ProtNLM"/>
    </source>
</evidence>
<feature type="binding site" description="axial binding residue" evidence="14">
    <location>
        <position position="709"/>
    </location>
    <ligand>
        <name>heme</name>
        <dbReference type="ChEBI" id="CHEBI:30413"/>
    </ligand>
    <ligandPart>
        <name>Fe</name>
        <dbReference type="ChEBI" id="CHEBI:18248"/>
    </ligandPart>
</feature>
<evidence type="ECO:0000256" key="3">
    <source>
        <dbReference type="ARBA" id="ARBA00004174"/>
    </source>
</evidence>
<proteinExistence type="inferred from homology"/>
<keyword evidence="15" id="KW-0732">Signal</keyword>
<keyword evidence="9" id="KW-0492">Microsome</keyword>
<keyword evidence="12" id="KW-0503">Monooxygenase</keyword>
<evidence type="ECO:0000256" key="12">
    <source>
        <dbReference type="ARBA" id="ARBA00023033"/>
    </source>
</evidence>
<dbReference type="InterPro" id="IPR001128">
    <property type="entry name" value="Cyt_P450"/>
</dbReference>
<dbReference type="Proteomes" id="UP000092445">
    <property type="component" value="Unassembled WGS sequence"/>
</dbReference>
<dbReference type="AlphaFoldDB" id="A0A1B0ACR9"/>
<dbReference type="GO" id="GO:0020037">
    <property type="term" value="F:heme binding"/>
    <property type="evidence" value="ECO:0007669"/>
    <property type="project" value="InterPro"/>
</dbReference>
<evidence type="ECO:0000256" key="6">
    <source>
        <dbReference type="ARBA" id="ARBA00022617"/>
    </source>
</evidence>
<protein>
    <recommendedName>
        <fullName evidence="18">Cytochrome P450</fullName>
    </recommendedName>
</protein>
<dbReference type="GO" id="GO:0016705">
    <property type="term" value="F:oxidoreductase activity, acting on paired donors, with incorporation or reduction of molecular oxygen"/>
    <property type="evidence" value="ECO:0007669"/>
    <property type="project" value="InterPro"/>
</dbReference>
<dbReference type="Pfam" id="PF00067">
    <property type="entry name" value="p450"/>
    <property type="match status" value="2"/>
</dbReference>
<dbReference type="Gene3D" id="1.10.630.10">
    <property type="entry name" value="Cytochrome P450"/>
    <property type="match status" value="2"/>
</dbReference>
<evidence type="ECO:0000313" key="16">
    <source>
        <dbReference type="EnsemblMetazoa" id="GPAI041479-PA"/>
    </source>
</evidence>
<keyword evidence="7 14" id="KW-0479">Metal-binding</keyword>
<evidence type="ECO:0000256" key="2">
    <source>
        <dbReference type="ARBA" id="ARBA00003690"/>
    </source>
</evidence>
<dbReference type="InterPro" id="IPR050476">
    <property type="entry name" value="Insect_CytP450_Detox"/>
</dbReference>
<keyword evidence="17" id="KW-1185">Reference proteome</keyword>
<comment type="cofactor">
    <cofactor evidence="1 14">
        <name>heme</name>
        <dbReference type="ChEBI" id="CHEBI:30413"/>
    </cofactor>
</comment>
<dbReference type="GO" id="GO:0005506">
    <property type="term" value="F:iron ion binding"/>
    <property type="evidence" value="ECO:0007669"/>
    <property type="project" value="InterPro"/>
</dbReference>
<organism evidence="16 17">
    <name type="scientific">Glossina pallidipes</name>
    <name type="common">Tsetse fly</name>
    <dbReference type="NCBI Taxonomy" id="7398"/>
    <lineage>
        <taxon>Eukaryota</taxon>
        <taxon>Metazoa</taxon>
        <taxon>Ecdysozoa</taxon>
        <taxon>Arthropoda</taxon>
        <taxon>Hexapoda</taxon>
        <taxon>Insecta</taxon>
        <taxon>Pterygota</taxon>
        <taxon>Neoptera</taxon>
        <taxon>Endopterygota</taxon>
        <taxon>Diptera</taxon>
        <taxon>Brachycera</taxon>
        <taxon>Muscomorpha</taxon>
        <taxon>Hippoboscoidea</taxon>
        <taxon>Glossinidae</taxon>
        <taxon>Glossina</taxon>
    </lineage>
</organism>
<feature type="signal peptide" evidence="15">
    <location>
        <begin position="1"/>
        <end position="22"/>
    </location>
</feature>
<keyword evidence="8" id="KW-0256">Endoplasmic reticulum</keyword>
<dbReference type="GO" id="GO:0004497">
    <property type="term" value="F:monooxygenase activity"/>
    <property type="evidence" value="ECO:0007669"/>
    <property type="project" value="UniProtKB-KW"/>
</dbReference>
<dbReference type="PANTHER" id="PTHR24292">
    <property type="entry name" value="CYTOCHROME P450"/>
    <property type="match status" value="1"/>
</dbReference>
<comment type="function">
    <text evidence="2">May be involved in the metabolism of insect hormones and in the breakdown of synthetic insecticides.</text>
</comment>
<dbReference type="PANTHER" id="PTHR24292:SF54">
    <property type="entry name" value="CYP9F3-RELATED"/>
    <property type="match status" value="1"/>
</dbReference>
<keyword evidence="11 14" id="KW-0408">Iron</keyword>
<accession>A0A1B0ACR9</accession>
<evidence type="ECO:0000256" key="1">
    <source>
        <dbReference type="ARBA" id="ARBA00001971"/>
    </source>
</evidence>
<evidence type="ECO:0000256" key="7">
    <source>
        <dbReference type="ARBA" id="ARBA00022723"/>
    </source>
</evidence>
<dbReference type="FunFam" id="1.10.630.10:FF:000042">
    <property type="entry name" value="Cytochrome P450"/>
    <property type="match status" value="1"/>
</dbReference>
<dbReference type="VEuPathDB" id="VectorBase:GPAI041479"/>
<evidence type="ECO:0000256" key="11">
    <source>
        <dbReference type="ARBA" id="ARBA00023004"/>
    </source>
</evidence>
<evidence type="ECO:0000256" key="10">
    <source>
        <dbReference type="ARBA" id="ARBA00023002"/>
    </source>
</evidence>
<dbReference type="CDD" id="cd11056">
    <property type="entry name" value="CYP6-like"/>
    <property type="match status" value="1"/>
</dbReference>
<evidence type="ECO:0000256" key="4">
    <source>
        <dbReference type="ARBA" id="ARBA00004406"/>
    </source>
</evidence>
<keyword evidence="6 14" id="KW-0349">Heme</keyword>
<reference evidence="17" key="1">
    <citation type="submission" date="2014-03" db="EMBL/GenBank/DDBJ databases">
        <authorList>
            <person name="Aksoy S."/>
            <person name="Warren W."/>
            <person name="Wilson R.K."/>
        </authorList>
    </citation>
    <scope>NUCLEOTIDE SEQUENCE [LARGE SCALE GENOMIC DNA]</scope>
    <source>
        <strain evidence="17">IAEA</strain>
    </source>
</reference>
<comment type="similarity">
    <text evidence="5">Belongs to the cytochrome P450 family.</text>
</comment>
<dbReference type="InterPro" id="IPR017972">
    <property type="entry name" value="Cyt_P450_CS"/>
</dbReference>
<dbReference type="InterPro" id="IPR036396">
    <property type="entry name" value="Cyt_P450_sf"/>
</dbReference>
<evidence type="ECO:0000256" key="5">
    <source>
        <dbReference type="ARBA" id="ARBA00010617"/>
    </source>
</evidence>
<keyword evidence="10" id="KW-0560">Oxidoreductase</keyword>
<keyword evidence="13" id="KW-0472">Membrane</keyword>
<evidence type="ECO:0000256" key="14">
    <source>
        <dbReference type="PIRSR" id="PIRSR602403-1"/>
    </source>
</evidence>
<evidence type="ECO:0000313" key="17">
    <source>
        <dbReference type="Proteomes" id="UP000092445"/>
    </source>
</evidence>
<comment type="subcellular location">
    <subcellularLocation>
        <location evidence="4">Endoplasmic reticulum membrane</location>
        <topology evidence="4">Peripheral membrane protein</topology>
    </subcellularLocation>
    <subcellularLocation>
        <location evidence="3">Microsome membrane</location>
        <topology evidence="3">Peripheral membrane protein</topology>
    </subcellularLocation>
</comment>
<feature type="chain" id="PRO_5008403735" description="Cytochrome P450" evidence="15">
    <location>
        <begin position="23"/>
        <end position="765"/>
    </location>
</feature>
<evidence type="ECO:0000256" key="9">
    <source>
        <dbReference type="ARBA" id="ARBA00022848"/>
    </source>
</evidence>
<dbReference type="STRING" id="7398.A0A1B0ACR9"/>